<evidence type="ECO:0000313" key="3">
    <source>
        <dbReference type="Proteomes" id="UP000772434"/>
    </source>
</evidence>
<gene>
    <name evidence="2" type="ORF">BDP27DRAFT_1348370</name>
</gene>
<keyword evidence="1" id="KW-0732">Signal</keyword>
<accession>A0A9P5TWA7</accession>
<evidence type="ECO:0000313" key="2">
    <source>
        <dbReference type="EMBL" id="KAF9034509.1"/>
    </source>
</evidence>
<evidence type="ECO:0000256" key="1">
    <source>
        <dbReference type="SAM" id="SignalP"/>
    </source>
</evidence>
<dbReference type="EMBL" id="JADNRY010000621">
    <property type="protein sequence ID" value="KAF9034509.1"/>
    <property type="molecule type" value="Genomic_DNA"/>
</dbReference>
<sequence>MRTVATFATLATVVTAALAAVTISKRQGPTFYLVVCTEPELASDTCHVVGGLNTCNVFPTGFDNSIESLGSTSFTNVSCTVYVNDDCTGNSLVVEPFQEYPNLAASNPDLNNALSSYECKAF</sequence>
<feature type="chain" id="PRO_5040516067" evidence="1">
    <location>
        <begin position="20"/>
        <end position="122"/>
    </location>
</feature>
<dbReference type="AlphaFoldDB" id="A0A9P5TWA7"/>
<dbReference type="Gene3D" id="2.60.20.10">
    <property type="entry name" value="Crystallins"/>
    <property type="match status" value="1"/>
</dbReference>
<proteinExistence type="predicted"/>
<organism evidence="2 3">
    <name type="scientific">Rhodocollybia butyracea</name>
    <dbReference type="NCBI Taxonomy" id="206335"/>
    <lineage>
        <taxon>Eukaryota</taxon>
        <taxon>Fungi</taxon>
        <taxon>Dikarya</taxon>
        <taxon>Basidiomycota</taxon>
        <taxon>Agaricomycotina</taxon>
        <taxon>Agaricomycetes</taxon>
        <taxon>Agaricomycetidae</taxon>
        <taxon>Agaricales</taxon>
        <taxon>Marasmiineae</taxon>
        <taxon>Omphalotaceae</taxon>
        <taxon>Rhodocollybia</taxon>
    </lineage>
</organism>
<name>A0A9P5TWA7_9AGAR</name>
<reference evidence="2" key="1">
    <citation type="submission" date="2020-11" db="EMBL/GenBank/DDBJ databases">
        <authorList>
            <consortium name="DOE Joint Genome Institute"/>
            <person name="Ahrendt S."/>
            <person name="Riley R."/>
            <person name="Andreopoulos W."/>
            <person name="Labutti K."/>
            <person name="Pangilinan J."/>
            <person name="Ruiz-Duenas F.J."/>
            <person name="Barrasa J.M."/>
            <person name="Sanchez-Garcia M."/>
            <person name="Camarero S."/>
            <person name="Miyauchi S."/>
            <person name="Serrano A."/>
            <person name="Linde D."/>
            <person name="Babiker R."/>
            <person name="Drula E."/>
            <person name="Ayuso-Fernandez I."/>
            <person name="Pacheco R."/>
            <person name="Padilla G."/>
            <person name="Ferreira P."/>
            <person name="Barriuso J."/>
            <person name="Kellner H."/>
            <person name="Castanera R."/>
            <person name="Alfaro M."/>
            <person name="Ramirez L."/>
            <person name="Pisabarro A.G."/>
            <person name="Kuo A."/>
            <person name="Tritt A."/>
            <person name="Lipzen A."/>
            <person name="He G."/>
            <person name="Yan M."/>
            <person name="Ng V."/>
            <person name="Cullen D."/>
            <person name="Martin F."/>
            <person name="Rosso M.-N."/>
            <person name="Henrissat B."/>
            <person name="Hibbett D."/>
            <person name="Martinez A.T."/>
            <person name="Grigoriev I.V."/>
        </authorList>
    </citation>
    <scope>NUCLEOTIDE SEQUENCE</scope>
    <source>
        <strain evidence="2">AH 40177</strain>
    </source>
</reference>
<dbReference type="Proteomes" id="UP000772434">
    <property type="component" value="Unassembled WGS sequence"/>
</dbReference>
<keyword evidence="3" id="KW-1185">Reference proteome</keyword>
<protein>
    <submittedName>
        <fullName evidence="2">Uncharacterized protein</fullName>
    </submittedName>
</protein>
<dbReference type="OrthoDB" id="5401396at2759"/>
<feature type="signal peptide" evidence="1">
    <location>
        <begin position="1"/>
        <end position="19"/>
    </location>
</feature>
<comment type="caution">
    <text evidence="2">The sequence shown here is derived from an EMBL/GenBank/DDBJ whole genome shotgun (WGS) entry which is preliminary data.</text>
</comment>